<evidence type="ECO:0000259" key="8">
    <source>
        <dbReference type="Pfam" id="PF04042"/>
    </source>
</evidence>
<dbReference type="Gene3D" id="1.10.8.530">
    <property type="entry name" value="DNA polymerase alpha-primase, subunit B, N-terminal domain"/>
    <property type="match status" value="1"/>
</dbReference>
<dbReference type="PANTHER" id="PTHR23061">
    <property type="entry name" value="DNA POLYMERASE 2 ALPHA 70 KDA SUBUNIT"/>
    <property type="match status" value="1"/>
</dbReference>
<feature type="region of interest" description="Disordered" evidence="7">
    <location>
        <begin position="113"/>
        <end position="135"/>
    </location>
</feature>
<gene>
    <name evidence="10" type="ORF">PV327_000160</name>
</gene>
<dbReference type="InterPro" id="IPR007185">
    <property type="entry name" value="DNA_pol_a/d/e_bsu"/>
</dbReference>
<dbReference type="GO" id="GO:0006270">
    <property type="term" value="P:DNA replication initiation"/>
    <property type="evidence" value="ECO:0007669"/>
    <property type="project" value="TreeGrafter"/>
</dbReference>
<dbReference type="InterPro" id="IPR043034">
    <property type="entry name" value="DNA_pol_alpha_B_N_sf"/>
</dbReference>
<name>A0AA39G6H6_MICHY</name>
<reference evidence="10" key="1">
    <citation type="journal article" date="2023" name="bioRxiv">
        <title>Scaffold-level genome assemblies of two parasitoid biocontrol wasps reveal the parthenogenesis mechanism and an associated novel virus.</title>
        <authorList>
            <person name="Inwood S."/>
            <person name="Skelly J."/>
            <person name="Guhlin J."/>
            <person name="Harrop T."/>
            <person name="Goldson S."/>
            <person name="Dearden P."/>
        </authorList>
    </citation>
    <scope>NUCLEOTIDE SEQUENCE</scope>
    <source>
        <strain evidence="10">Lincoln</strain>
        <tissue evidence="10">Whole body</tissue>
    </source>
</reference>
<protein>
    <recommendedName>
        <fullName evidence="3 6">DNA polymerase alpha subunit B</fullName>
    </recommendedName>
</protein>
<feature type="compositionally biased region" description="Basic and acidic residues" evidence="7">
    <location>
        <begin position="123"/>
        <end position="135"/>
    </location>
</feature>
<reference evidence="10" key="2">
    <citation type="submission" date="2023-03" db="EMBL/GenBank/DDBJ databases">
        <authorList>
            <person name="Inwood S.N."/>
            <person name="Skelly J.G."/>
            <person name="Guhlin J."/>
            <person name="Harrop T.W.R."/>
            <person name="Goldson S.G."/>
            <person name="Dearden P.K."/>
        </authorList>
    </citation>
    <scope>NUCLEOTIDE SEQUENCE</scope>
    <source>
        <strain evidence="10">Lincoln</strain>
        <tissue evidence="10">Whole body</tissue>
    </source>
</reference>
<evidence type="ECO:0000256" key="3">
    <source>
        <dbReference type="ARBA" id="ARBA00018596"/>
    </source>
</evidence>
<sequence length="621" mass="70255">MEINLRLLDHLKLLNCDVESDNAAKQCEYLRKSYDLDEDEFAEKWVEYVVNTKDGGTNVDVTNAKVPGFEKWLKDNINLYEPREERTKKPTIVDDEDILGIYGYVKQNNIGKELNTGDGETIQDEKPSGDGDKAEESIKLKTSNGDQGEVLLKFGNDVIDWKNSNTHCVKISKTNDPHPIPGEPFFYNKTEDYSLILEQNCRDIGLALTEIWPSDAKHPVVTSNVKEKTLYDMRTWGRIACDEDAKLNAASILLVGEKTHWYHSLNEYASDSDEEEPNLELISPDDESLTINEEITVQDTASSEVEPYDNDLKQRKECIPLDVSRLKQYSLFPGQIVGIEGRNPTRDVLCAYNITNGILFSAPPPPKFNAPLQIVVGAGPFTPNDSSDFQLLYNIMSYVAENEPNVLILVGPFIPDSFTWVNNAKNQQTYQELFENLIEKIMGFVEGKCTQVVMIASHEDIHHDAFYPTPEYSIRNSLKRPNLHLMPDPCMLDIDGLIIGVTSVDIVRHLSSEEISHGMPRTNRLGRLAEHLLYQASFYPLYPPPPEVPLDIETWADCGVMHRVPHMLLLPSAMRHYHKWSNGTFIINPSKACKGAFTRLIISPSDNEKNIISGEVLKLQK</sequence>
<dbReference type="PIRSF" id="PIRSF018300">
    <property type="entry name" value="DNA_pol_alph_2"/>
    <property type="match status" value="1"/>
</dbReference>
<dbReference type="EMBL" id="JAQQBR010000001">
    <property type="protein sequence ID" value="KAK0181985.1"/>
    <property type="molecule type" value="Genomic_DNA"/>
</dbReference>
<keyword evidence="5 6" id="KW-0539">Nucleus</keyword>
<accession>A0AA39G6H6</accession>
<dbReference type="AlphaFoldDB" id="A0AA39G6H6"/>
<keyword evidence="4 6" id="KW-0235">DNA replication</keyword>
<comment type="subcellular location">
    <subcellularLocation>
        <location evidence="1 6">Nucleus</location>
    </subcellularLocation>
</comment>
<comment type="function">
    <text evidence="6">Accessory subunit of the DNA polymerase alpha complex (also known as the alpha DNA polymerase-primase complex) which plays an essential role in the initiation of DNA synthesis.</text>
</comment>
<evidence type="ECO:0000256" key="1">
    <source>
        <dbReference type="ARBA" id="ARBA00004123"/>
    </source>
</evidence>
<evidence type="ECO:0000256" key="7">
    <source>
        <dbReference type="SAM" id="MobiDB-lite"/>
    </source>
</evidence>
<dbReference type="Gene3D" id="3.60.21.60">
    <property type="match status" value="2"/>
</dbReference>
<evidence type="ECO:0000256" key="6">
    <source>
        <dbReference type="PIRNR" id="PIRNR018300"/>
    </source>
</evidence>
<feature type="domain" description="DNA polymerase alpha subunit B OB" evidence="9">
    <location>
        <begin position="319"/>
        <end position="354"/>
    </location>
</feature>
<evidence type="ECO:0000256" key="4">
    <source>
        <dbReference type="ARBA" id="ARBA00022705"/>
    </source>
</evidence>
<proteinExistence type="inferred from homology"/>
<dbReference type="GO" id="GO:0005658">
    <property type="term" value="C:alpha DNA polymerase:primase complex"/>
    <property type="evidence" value="ECO:0007669"/>
    <property type="project" value="TreeGrafter"/>
</dbReference>
<dbReference type="Proteomes" id="UP001168972">
    <property type="component" value="Unassembled WGS sequence"/>
</dbReference>
<dbReference type="InterPro" id="IPR054300">
    <property type="entry name" value="OB_DPOA2"/>
</dbReference>
<evidence type="ECO:0000256" key="2">
    <source>
        <dbReference type="ARBA" id="ARBA00007299"/>
    </source>
</evidence>
<dbReference type="PANTHER" id="PTHR23061:SF12">
    <property type="entry name" value="DNA POLYMERASE ALPHA SUBUNIT B"/>
    <property type="match status" value="1"/>
</dbReference>
<evidence type="ECO:0000313" key="10">
    <source>
        <dbReference type="EMBL" id="KAK0181985.1"/>
    </source>
</evidence>
<evidence type="ECO:0000259" key="9">
    <source>
        <dbReference type="Pfam" id="PF22062"/>
    </source>
</evidence>
<dbReference type="Pfam" id="PF22062">
    <property type="entry name" value="OB_DPOA2"/>
    <property type="match status" value="1"/>
</dbReference>
<dbReference type="InterPro" id="IPR016722">
    <property type="entry name" value="DNA_pol_alpha_bsu"/>
</dbReference>
<organism evidence="10 11">
    <name type="scientific">Microctonus hyperodae</name>
    <name type="common">Parasitoid wasp</name>
    <dbReference type="NCBI Taxonomy" id="165561"/>
    <lineage>
        <taxon>Eukaryota</taxon>
        <taxon>Metazoa</taxon>
        <taxon>Ecdysozoa</taxon>
        <taxon>Arthropoda</taxon>
        <taxon>Hexapoda</taxon>
        <taxon>Insecta</taxon>
        <taxon>Pterygota</taxon>
        <taxon>Neoptera</taxon>
        <taxon>Endopterygota</taxon>
        <taxon>Hymenoptera</taxon>
        <taxon>Apocrita</taxon>
        <taxon>Ichneumonoidea</taxon>
        <taxon>Braconidae</taxon>
        <taxon>Euphorinae</taxon>
        <taxon>Microctonus</taxon>
    </lineage>
</organism>
<comment type="caution">
    <text evidence="10">The sequence shown here is derived from an EMBL/GenBank/DDBJ whole genome shotgun (WGS) entry which is preliminary data.</text>
</comment>
<evidence type="ECO:0000256" key="5">
    <source>
        <dbReference type="ARBA" id="ARBA00023242"/>
    </source>
</evidence>
<comment type="similarity">
    <text evidence="2 6">Belongs to the DNA polymerase alpha subunit B family.</text>
</comment>
<evidence type="ECO:0000313" key="11">
    <source>
        <dbReference type="Proteomes" id="UP001168972"/>
    </source>
</evidence>
<keyword evidence="11" id="KW-1185">Reference proteome</keyword>
<dbReference type="GO" id="GO:0003677">
    <property type="term" value="F:DNA binding"/>
    <property type="evidence" value="ECO:0007669"/>
    <property type="project" value="InterPro"/>
</dbReference>
<feature type="domain" description="DNA polymerase alpha/delta/epsilon subunit B" evidence="8">
    <location>
        <begin position="374"/>
        <end position="579"/>
    </location>
</feature>
<dbReference type="Pfam" id="PF04042">
    <property type="entry name" value="DNA_pol_E_B"/>
    <property type="match status" value="1"/>
</dbReference>